<dbReference type="EC" id="2.7.13.3" evidence="2"/>
<evidence type="ECO:0000256" key="6">
    <source>
        <dbReference type="ARBA" id="ARBA00022777"/>
    </source>
</evidence>
<protein>
    <recommendedName>
        <fullName evidence="2">histidine kinase</fullName>
        <ecNumber evidence="2">2.7.13.3</ecNumber>
    </recommendedName>
</protein>
<keyword evidence="3" id="KW-0597">Phosphoprotein</keyword>
<dbReference type="SMART" id="SM00387">
    <property type="entry name" value="HATPase_c"/>
    <property type="match status" value="1"/>
</dbReference>
<keyword evidence="5" id="KW-0547">Nucleotide-binding</keyword>
<keyword evidence="9" id="KW-0812">Transmembrane</keyword>
<dbReference type="Pfam" id="PF07730">
    <property type="entry name" value="HisKA_3"/>
    <property type="match status" value="1"/>
</dbReference>
<dbReference type="RefSeq" id="WP_074640377.1">
    <property type="nucleotide sequence ID" value="NZ_FOFU01000001.1"/>
</dbReference>
<name>A0A1H9AMT2_9SPIR</name>
<keyword evidence="8" id="KW-0902">Two-component regulatory system</keyword>
<evidence type="ECO:0000256" key="7">
    <source>
        <dbReference type="ARBA" id="ARBA00022840"/>
    </source>
</evidence>
<dbReference type="Pfam" id="PF02518">
    <property type="entry name" value="HATPase_c"/>
    <property type="match status" value="1"/>
</dbReference>
<dbReference type="OrthoDB" id="199946at2"/>
<evidence type="ECO:0000256" key="5">
    <source>
        <dbReference type="ARBA" id="ARBA00022741"/>
    </source>
</evidence>
<dbReference type="SUPFAM" id="SSF55874">
    <property type="entry name" value="ATPase domain of HSP90 chaperone/DNA topoisomerase II/histidine kinase"/>
    <property type="match status" value="1"/>
</dbReference>
<evidence type="ECO:0000313" key="12">
    <source>
        <dbReference type="Proteomes" id="UP000182360"/>
    </source>
</evidence>
<dbReference type="PANTHER" id="PTHR24421">
    <property type="entry name" value="NITRATE/NITRITE SENSOR PROTEIN NARX-RELATED"/>
    <property type="match status" value="1"/>
</dbReference>
<dbReference type="InterPro" id="IPR003594">
    <property type="entry name" value="HATPase_dom"/>
</dbReference>
<gene>
    <name evidence="11" type="ORF">SAMN04487977_101391</name>
</gene>
<feature type="transmembrane region" description="Helical" evidence="9">
    <location>
        <begin position="20"/>
        <end position="41"/>
    </location>
</feature>
<dbReference type="InterPro" id="IPR011712">
    <property type="entry name" value="Sig_transdc_His_kin_sub3_dim/P"/>
</dbReference>
<dbReference type="InterPro" id="IPR050482">
    <property type="entry name" value="Sensor_HK_TwoCompSys"/>
</dbReference>
<keyword evidence="9" id="KW-1133">Transmembrane helix</keyword>
<sequence>MVISEQELERLQNVIHQYTTFFVIFDIVFFITIILVIIFAIQYMKSRKRLKNSSRYLRYAIKGQEEERARIARELHDTIAQDLRYCRNLSEKIEGENGVQISKLLEKSLSHVRNISYNLAPPDVIRNDLAANVLNLAQNFREHSKVEFRLAIPDQLDIDFLSEEQNLNLYRIIQEALANVIKHSEASEVTLLLRNENGDEQKGIYIFICDDGKGFDPQQIKARGTDGNHFGLVGMAERAELIGAKIEIDSHEGEGTQITIITVDPASTVKNS</sequence>
<keyword evidence="12" id="KW-1185">Reference proteome</keyword>
<evidence type="ECO:0000259" key="10">
    <source>
        <dbReference type="PROSITE" id="PS50109"/>
    </source>
</evidence>
<keyword evidence="6 11" id="KW-0418">Kinase</keyword>
<dbReference type="EMBL" id="FOFU01000001">
    <property type="protein sequence ID" value="SEP77841.1"/>
    <property type="molecule type" value="Genomic_DNA"/>
</dbReference>
<dbReference type="InterPro" id="IPR005467">
    <property type="entry name" value="His_kinase_dom"/>
</dbReference>
<evidence type="ECO:0000313" key="11">
    <source>
        <dbReference type="EMBL" id="SEP77841.1"/>
    </source>
</evidence>
<keyword evidence="4" id="KW-0808">Transferase</keyword>
<keyword evidence="7" id="KW-0067">ATP-binding</keyword>
<dbReference type="GO" id="GO:0016020">
    <property type="term" value="C:membrane"/>
    <property type="evidence" value="ECO:0007669"/>
    <property type="project" value="InterPro"/>
</dbReference>
<feature type="domain" description="Histidine kinase" evidence="10">
    <location>
        <begin position="70"/>
        <end position="260"/>
    </location>
</feature>
<dbReference type="InterPro" id="IPR036890">
    <property type="entry name" value="HATPase_C_sf"/>
</dbReference>
<evidence type="ECO:0000256" key="8">
    <source>
        <dbReference type="ARBA" id="ARBA00023012"/>
    </source>
</evidence>
<dbReference type="GO" id="GO:0000155">
    <property type="term" value="F:phosphorelay sensor kinase activity"/>
    <property type="evidence" value="ECO:0007669"/>
    <property type="project" value="InterPro"/>
</dbReference>
<proteinExistence type="predicted"/>
<evidence type="ECO:0000256" key="9">
    <source>
        <dbReference type="SAM" id="Phobius"/>
    </source>
</evidence>
<dbReference type="PANTHER" id="PTHR24421:SF10">
    <property type="entry name" value="NITRATE_NITRITE SENSOR PROTEIN NARQ"/>
    <property type="match status" value="1"/>
</dbReference>
<dbReference type="GO" id="GO:0005524">
    <property type="term" value="F:ATP binding"/>
    <property type="evidence" value="ECO:0007669"/>
    <property type="project" value="UniProtKB-KW"/>
</dbReference>
<dbReference type="Proteomes" id="UP000182360">
    <property type="component" value="Unassembled WGS sequence"/>
</dbReference>
<evidence type="ECO:0000256" key="3">
    <source>
        <dbReference type="ARBA" id="ARBA00022553"/>
    </source>
</evidence>
<dbReference type="PROSITE" id="PS50109">
    <property type="entry name" value="HIS_KIN"/>
    <property type="match status" value="1"/>
</dbReference>
<organism evidence="11 12">
    <name type="scientific">Treponema bryantii</name>
    <dbReference type="NCBI Taxonomy" id="163"/>
    <lineage>
        <taxon>Bacteria</taxon>
        <taxon>Pseudomonadati</taxon>
        <taxon>Spirochaetota</taxon>
        <taxon>Spirochaetia</taxon>
        <taxon>Spirochaetales</taxon>
        <taxon>Treponemataceae</taxon>
        <taxon>Treponema</taxon>
    </lineage>
</organism>
<comment type="catalytic activity">
    <reaction evidence="1">
        <text>ATP + protein L-histidine = ADP + protein N-phospho-L-histidine.</text>
        <dbReference type="EC" id="2.7.13.3"/>
    </reaction>
</comment>
<dbReference type="AlphaFoldDB" id="A0A1H9AMT2"/>
<evidence type="ECO:0000256" key="4">
    <source>
        <dbReference type="ARBA" id="ARBA00022679"/>
    </source>
</evidence>
<dbReference type="Gene3D" id="1.20.5.1930">
    <property type="match status" value="1"/>
</dbReference>
<keyword evidence="9" id="KW-0472">Membrane</keyword>
<evidence type="ECO:0000256" key="1">
    <source>
        <dbReference type="ARBA" id="ARBA00000085"/>
    </source>
</evidence>
<dbReference type="GO" id="GO:0046983">
    <property type="term" value="F:protein dimerization activity"/>
    <property type="evidence" value="ECO:0007669"/>
    <property type="project" value="InterPro"/>
</dbReference>
<evidence type="ECO:0000256" key="2">
    <source>
        <dbReference type="ARBA" id="ARBA00012438"/>
    </source>
</evidence>
<dbReference type="Gene3D" id="3.30.565.10">
    <property type="entry name" value="Histidine kinase-like ATPase, C-terminal domain"/>
    <property type="match status" value="1"/>
</dbReference>
<reference evidence="11 12" key="1">
    <citation type="submission" date="2016-10" db="EMBL/GenBank/DDBJ databases">
        <authorList>
            <person name="de Groot N.N."/>
        </authorList>
    </citation>
    <scope>NUCLEOTIDE SEQUENCE [LARGE SCALE GENOMIC DNA]</scope>
    <source>
        <strain evidence="11 12">B25</strain>
    </source>
</reference>
<accession>A0A1H9AMT2</accession>
<dbReference type="CDD" id="cd16917">
    <property type="entry name" value="HATPase_UhpB-NarQ-NarX-like"/>
    <property type="match status" value="1"/>
</dbReference>